<evidence type="ECO:0000256" key="2">
    <source>
        <dbReference type="ARBA" id="ARBA00022679"/>
    </source>
</evidence>
<gene>
    <name evidence="4" type="ORF">E3J59_02830</name>
</gene>
<protein>
    <submittedName>
        <fullName evidence="4">Glycosidase</fullName>
    </submittedName>
</protein>
<dbReference type="AlphaFoldDB" id="A0A523UW38"/>
<keyword evidence="2" id="KW-0808">Transferase</keyword>
<dbReference type="EMBL" id="SOJK01000115">
    <property type="protein sequence ID" value="TET46762.1"/>
    <property type="molecule type" value="Genomic_DNA"/>
</dbReference>
<accession>A0A523UW38</accession>
<evidence type="ECO:0000256" key="1">
    <source>
        <dbReference type="ARBA" id="ARBA00022676"/>
    </source>
</evidence>
<evidence type="ECO:0000256" key="3">
    <source>
        <dbReference type="ARBA" id="ARBA00024356"/>
    </source>
</evidence>
<reference evidence="4 5" key="1">
    <citation type="submission" date="2019-03" db="EMBL/GenBank/DDBJ databases">
        <title>Metabolic potential of uncultured bacteria and archaea associated with petroleum seepage in deep-sea sediments.</title>
        <authorList>
            <person name="Dong X."/>
            <person name="Hubert C."/>
        </authorList>
    </citation>
    <scope>NUCLEOTIDE SEQUENCE [LARGE SCALE GENOMIC DNA]</scope>
    <source>
        <strain evidence="4">E29_bin78</strain>
    </source>
</reference>
<dbReference type="InterPro" id="IPR023296">
    <property type="entry name" value="Glyco_hydro_beta-prop_sf"/>
</dbReference>
<name>A0A523UW38_UNCAE</name>
<dbReference type="PIRSF" id="PIRSF016202">
    <property type="entry name" value="PH1107"/>
    <property type="match status" value="1"/>
</dbReference>
<dbReference type="Pfam" id="PF04041">
    <property type="entry name" value="Glyco_hydro_130"/>
    <property type="match status" value="1"/>
</dbReference>
<dbReference type="SUPFAM" id="SSF75005">
    <property type="entry name" value="Arabinanase/levansucrase/invertase"/>
    <property type="match status" value="1"/>
</dbReference>
<evidence type="ECO:0000313" key="4">
    <source>
        <dbReference type="EMBL" id="TET46762.1"/>
    </source>
</evidence>
<keyword evidence="1" id="KW-0328">Glycosyltransferase</keyword>
<dbReference type="CDD" id="cd18614">
    <property type="entry name" value="GH130"/>
    <property type="match status" value="1"/>
</dbReference>
<dbReference type="Gene3D" id="2.115.10.20">
    <property type="entry name" value="Glycosyl hydrolase domain, family 43"/>
    <property type="match status" value="1"/>
</dbReference>
<dbReference type="PANTHER" id="PTHR34106">
    <property type="entry name" value="GLYCOSIDASE"/>
    <property type="match status" value="1"/>
</dbReference>
<organism evidence="4 5">
    <name type="scientific">Aerophobetes bacterium</name>
    <dbReference type="NCBI Taxonomy" id="2030807"/>
    <lineage>
        <taxon>Bacteria</taxon>
        <taxon>Candidatus Aerophobota</taxon>
    </lineage>
</organism>
<dbReference type="GO" id="GO:0016757">
    <property type="term" value="F:glycosyltransferase activity"/>
    <property type="evidence" value="ECO:0007669"/>
    <property type="project" value="UniProtKB-KW"/>
</dbReference>
<dbReference type="PANTHER" id="PTHR34106:SF5">
    <property type="entry name" value="GLYCOSIDASE"/>
    <property type="match status" value="1"/>
</dbReference>
<comment type="caution">
    <text evidence="4">The sequence shown here is derived from an EMBL/GenBank/DDBJ whole genome shotgun (WGS) entry which is preliminary data.</text>
</comment>
<dbReference type="InterPro" id="IPR007184">
    <property type="entry name" value="Mannoside_phosphorylase"/>
</dbReference>
<comment type="similarity">
    <text evidence="3">Belongs to the glycosyl hydrolase 130 family.</text>
</comment>
<evidence type="ECO:0000313" key="5">
    <source>
        <dbReference type="Proteomes" id="UP000320679"/>
    </source>
</evidence>
<proteinExistence type="inferred from homology"/>
<dbReference type="GO" id="GO:0016798">
    <property type="term" value="F:hydrolase activity, acting on glycosyl bonds"/>
    <property type="evidence" value="ECO:0007669"/>
    <property type="project" value="UniProtKB-KW"/>
</dbReference>
<dbReference type="Proteomes" id="UP000320679">
    <property type="component" value="Unassembled WGS sequence"/>
</dbReference>
<keyword evidence="4" id="KW-0378">Hydrolase</keyword>
<sequence length="324" mass="36890">MKLRRDERNPILEPRGDDWESLAVFNCAATFRGGKIHVFYRAVGDYARYTSCLGYAIFDEDLNLLERPEKPIFNPNIKLWEMSIEDPRFTEIGGELYLTYVVTPTPSAPAAVRRRLGIPESERAGPRTALARVENFCQFTRLGIITPYDADERDVVLFPEKIQRRYAAIHRPSNWIGLGHLVEKPSIWFSFLDDLPGRMYDHKVIMEPEQPWEGKKIGAGPPPIKTKAGWLLIYHGVDSGHVYRAGVALLDLEEPWRVLGRAMEPIMEPEERYEREGDVPNVVFPEGALVMGDELLVFYGAADKVCCVASARLDELIEQLSSRQ</sequence>
<keyword evidence="4" id="KW-0326">Glycosidase</keyword>